<evidence type="ECO:0000256" key="1">
    <source>
        <dbReference type="SAM" id="MobiDB-lite"/>
    </source>
</evidence>
<sequence length="245" mass="24882">MTADGWTQAVRTQLGLGRLLPLGGPQDGAWLTEPAAAQALRRAAQGMRGVRLGALRLGLADPDTVAEPAVPAPPSALPPGPLRLTADCAATADEPLPVAAERLREALAEAAEWVGLVVTEVDLQVTALLDEADQVADAEPGSTDEPDPAAPKPTAPSGDAGRAAEAALAVPGVSRLTGALGGLGRAIHIEEQPGEATLPRRHVRVELAVAADTRAIEVAGAVRTAVAKALPNNPTVAVLITELTT</sequence>
<dbReference type="Proteomes" id="UP001354931">
    <property type="component" value="Unassembled WGS sequence"/>
</dbReference>
<dbReference type="RefSeq" id="WP_326016852.1">
    <property type="nucleotide sequence ID" value="NZ_JAOZYC010000107.1"/>
</dbReference>
<evidence type="ECO:0000313" key="3">
    <source>
        <dbReference type="Proteomes" id="UP001354931"/>
    </source>
</evidence>
<evidence type="ECO:0000313" key="2">
    <source>
        <dbReference type="EMBL" id="MEB8338967.1"/>
    </source>
</evidence>
<feature type="compositionally biased region" description="Acidic residues" evidence="1">
    <location>
        <begin position="135"/>
        <end position="147"/>
    </location>
</feature>
<keyword evidence="3" id="KW-1185">Reference proteome</keyword>
<organism evidence="2 3">
    <name type="scientific">Streptomyces endophyticus</name>
    <dbReference type="NCBI Taxonomy" id="714166"/>
    <lineage>
        <taxon>Bacteria</taxon>
        <taxon>Bacillati</taxon>
        <taxon>Actinomycetota</taxon>
        <taxon>Actinomycetes</taxon>
        <taxon>Kitasatosporales</taxon>
        <taxon>Streptomycetaceae</taxon>
        <taxon>Streptomyces</taxon>
    </lineage>
</organism>
<name>A0ABU6F842_9ACTN</name>
<reference evidence="2 3" key="1">
    <citation type="submission" date="2022-10" db="EMBL/GenBank/DDBJ databases">
        <authorList>
            <person name="Xie J."/>
            <person name="Shen N."/>
        </authorList>
    </citation>
    <scope>NUCLEOTIDE SEQUENCE [LARGE SCALE GENOMIC DNA]</scope>
    <source>
        <strain evidence="2 3">YIM65594</strain>
    </source>
</reference>
<proteinExistence type="predicted"/>
<dbReference type="EMBL" id="JAOZYC010000107">
    <property type="protein sequence ID" value="MEB8338967.1"/>
    <property type="molecule type" value="Genomic_DNA"/>
</dbReference>
<feature type="region of interest" description="Disordered" evidence="1">
    <location>
        <begin position="135"/>
        <end position="162"/>
    </location>
</feature>
<comment type="caution">
    <text evidence="2">The sequence shown here is derived from an EMBL/GenBank/DDBJ whole genome shotgun (WGS) entry which is preliminary data.</text>
</comment>
<gene>
    <name evidence="2" type="ORF">OKJ99_15850</name>
</gene>
<protein>
    <submittedName>
        <fullName evidence="2">Nucleopolyhedrovirus P10 family protein</fullName>
    </submittedName>
</protein>
<accession>A0ABU6F842</accession>